<feature type="transmembrane region" description="Helical" evidence="2">
    <location>
        <begin position="88"/>
        <end position="109"/>
    </location>
</feature>
<dbReference type="RefSeq" id="WP_071385077.1">
    <property type="nucleotide sequence ID" value="NZ_MLYO01000067.1"/>
</dbReference>
<dbReference type="Proteomes" id="UP000179642">
    <property type="component" value="Unassembled WGS sequence"/>
</dbReference>
<keyword evidence="2" id="KW-0812">Transmembrane</keyword>
<proteinExistence type="predicted"/>
<name>A0A1S2PME1_9ACTN</name>
<accession>A0A1S2PME1</accession>
<organism evidence="3 4">
    <name type="scientific">Streptomyces monashensis</name>
    <dbReference type="NCBI Taxonomy" id="1678012"/>
    <lineage>
        <taxon>Bacteria</taxon>
        <taxon>Bacillati</taxon>
        <taxon>Actinomycetota</taxon>
        <taxon>Actinomycetes</taxon>
        <taxon>Kitasatosporales</taxon>
        <taxon>Streptomycetaceae</taxon>
        <taxon>Streptomyces</taxon>
    </lineage>
</organism>
<sequence>MSTSDRLPAGGEAVFERILDRALDSPEVSQALRRHAGRAGREDLRARAVAARETITATAGVEYQDYLELKEASAKHDEGAAARSAGGILPVLAVFVPSLSAMAGAVFLVSGYGLRALDQARRIGDDLVTAGAVASVLAMGSGVVDLIWLLVAAAHNRSSAGEADPGDRDPRVRQAWDTWQVALLERGMMPFLLGLLERAHMAEEVVRSAQEAAAGGAGTDGGDLGSPGFTGPTPPQLR</sequence>
<evidence type="ECO:0000256" key="1">
    <source>
        <dbReference type="SAM" id="MobiDB-lite"/>
    </source>
</evidence>
<evidence type="ECO:0000313" key="4">
    <source>
        <dbReference type="Proteomes" id="UP000179642"/>
    </source>
</evidence>
<comment type="caution">
    <text evidence="3">The sequence shown here is derived from an EMBL/GenBank/DDBJ whole genome shotgun (WGS) entry which is preliminary data.</text>
</comment>
<keyword evidence="2" id="KW-0472">Membrane</keyword>
<dbReference type="AlphaFoldDB" id="A0A1S2PME1"/>
<dbReference type="EMBL" id="MLYO01000067">
    <property type="protein sequence ID" value="OIJ94969.1"/>
    <property type="molecule type" value="Genomic_DNA"/>
</dbReference>
<reference evidence="3 4" key="1">
    <citation type="submission" date="2016-10" db="EMBL/GenBank/DDBJ databases">
        <title>Genome sequence of Streptomyces sp. MUSC 1.</title>
        <authorList>
            <person name="Lee L.-H."/>
            <person name="Ser H.-L."/>
            <person name="Law J.W.-F."/>
        </authorList>
    </citation>
    <scope>NUCLEOTIDE SEQUENCE [LARGE SCALE GENOMIC DNA]</scope>
    <source>
        <strain evidence="3 4">MUSC 1</strain>
    </source>
</reference>
<keyword evidence="2" id="KW-1133">Transmembrane helix</keyword>
<feature type="transmembrane region" description="Helical" evidence="2">
    <location>
        <begin position="129"/>
        <end position="151"/>
    </location>
</feature>
<gene>
    <name evidence="3" type="ORF">BIV23_35490</name>
</gene>
<evidence type="ECO:0000256" key="2">
    <source>
        <dbReference type="SAM" id="Phobius"/>
    </source>
</evidence>
<protein>
    <submittedName>
        <fullName evidence="3">Uncharacterized protein</fullName>
    </submittedName>
</protein>
<dbReference type="OrthoDB" id="4239402at2"/>
<evidence type="ECO:0000313" key="3">
    <source>
        <dbReference type="EMBL" id="OIJ94969.1"/>
    </source>
</evidence>
<feature type="compositionally biased region" description="Gly residues" evidence="1">
    <location>
        <begin position="215"/>
        <end position="225"/>
    </location>
</feature>
<feature type="region of interest" description="Disordered" evidence="1">
    <location>
        <begin position="211"/>
        <end position="238"/>
    </location>
</feature>
<keyword evidence="4" id="KW-1185">Reference proteome</keyword>